<dbReference type="Pfam" id="PF05509">
    <property type="entry name" value="TraY"/>
    <property type="match status" value="1"/>
</dbReference>
<evidence type="ECO:0000256" key="3">
    <source>
        <dbReference type="ARBA" id="ARBA00020541"/>
    </source>
</evidence>
<comment type="similarity">
    <text evidence="2">Belongs to the TraY family.</text>
</comment>
<dbReference type="Proteomes" id="UP000002007">
    <property type="component" value="Chromosome"/>
</dbReference>
<evidence type="ECO:0000256" key="1">
    <source>
        <dbReference type="ARBA" id="ARBA00004496"/>
    </source>
</evidence>
<keyword evidence="5" id="KW-0238">DNA-binding</keyword>
<dbReference type="STRING" id="288705.RSal33209_0099"/>
<dbReference type="AlphaFoldDB" id="A9WKP6"/>
<dbReference type="InterPro" id="IPR010985">
    <property type="entry name" value="Ribbon_hlx_hlx"/>
</dbReference>
<keyword evidence="7" id="KW-1185">Reference proteome</keyword>
<dbReference type="KEGG" id="rsa:RSal33209_0099"/>
<comment type="subcellular location">
    <subcellularLocation>
        <location evidence="1">Cytoplasm</location>
    </subcellularLocation>
</comment>
<dbReference type="SUPFAM" id="SSF47598">
    <property type="entry name" value="Ribbon-helix-helix"/>
    <property type="match status" value="1"/>
</dbReference>
<dbReference type="eggNOG" id="COG4710">
    <property type="taxonomic scope" value="Bacteria"/>
</dbReference>
<evidence type="ECO:0000256" key="4">
    <source>
        <dbReference type="ARBA" id="ARBA00022490"/>
    </source>
</evidence>
<reference evidence="7" key="1">
    <citation type="journal article" date="2008" name="J. Bacteriol.">
        <title>Genome sequence of the fish pathogen Renibacterium salmoninarum suggests reductive evolution away from an environmental Arthrobacter ancestor.</title>
        <authorList>
            <person name="Wiens G.D."/>
            <person name="Rockey D.D."/>
            <person name="Wu Z."/>
            <person name="Chang J."/>
            <person name="Levy R."/>
            <person name="Crane S."/>
            <person name="Chen D.S."/>
            <person name="Capri G.R."/>
            <person name="Burnett J.R."/>
            <person name="Sudheesh P.S."/>
            <person name="Schipma M.J."/>
            <person name="Burd H."/>
            <person name="Bhattacharyya A."/>
            <person name="Rhodes L.D."/>
            <person name="Kaul R."/>
            <person name="Strom M.S."/>
        </authorList>
    </citation>
    <scope>NUCLEOTIDE SEQUENCE [LARGE SCALE GENOMIC DNA]</scope>
    <source>
        <strain evidence="7">ATCC 33209 / DSM 20767 / JCM 11484 / NBRC 15589 / NCIMB 2235</strain>
    </source>
</reference>
<dbReference type="GO" id="GO:0005737">
    <property type="term" value="C:cytoplasm"/>
    <property type="evidence" value="ECO:0007669"/>
    <property type="project" value="UniProtKB-SubCell"/>
</dbReference>
<dbReference type="GO" id="GO:0006355">
    <property type="term" value="P:regulation of DNA-templated transcription"/>
    <property type="evidence" value="ECO:0007669"/>
    <property type="project" value="InterPro"/>
</dbReference>
<protein>
    <recommendedName>
        <fullName evidence="3">Relaxosome protein TraY</fullName>
    </recommendedName>
</protein>
<evidence type="ECO:0000313" key="7">
    <source>
        <dbReference type="Proteomes" id="UP000002007"/>
    </source>
</evidence>
<dbReference type="CDD" id="cd22233">
    <property type="entry name" value="RHH_CopAso-like"/>
    <property type="match status" value="1"/>
</dbReference>
<evidence type="ECO:0000313" key="6">
    <source>
        <dbReference type="EMBL" id="ABY21855.1"/>
    </source>
</evidence>
<gene>
    <name evidence="6" type="primary">relB</name>
    <name evidence="6" type="ordered locus">RSal33209_0099</name>
</gene>
<accession>A9WKP6</accession>
<dbReference type="GO" id="GO:0003677">
    <property type="term" value="F:DNA binding"/>
    <property type="evidence" value="ECO:0007669"/>
    <property type="project" value="UniProtKB-KW"/>
</dbReference>
<evidence type="ECO:0000256" key="5">
    <source>
        <dbReference type="ARBA" id="ARBA00023125"/>
    </source>
</evidence>
<dbReference type="EMBL" id="CP000910">
    <property type="protein sequence ID" value="ABY21855.1"/>
    <property type="molecule type" value="Genomic_DNA"/>
</dbReference>
<organism evidence="6 7">
    <name type="scientific">Renibacterium salmoninarum (strain ATCC 33209 / DSM 20767 / JCM 11484 / NBRC 15589 / NCIMB 2235)</name>
    <dbReference type="NCBI Taxonomy" id="288705"/>
    <lineage>
        <taxon>Bacteria</taxon>
        <taxon>Bacillati</taxon>
        <taxon>Actinomycetota</taxon>
        <taxon>Actinomycetes</taxon>
        <taxon>Micrococcales</taxon>
        <taxon>Micrococcaceae</taxon>
        <taxon>Renibacterium</taxon>
    </lineage>
</organism>
<sequence>MYNLDLIATRRSLAMSQLNLRVDEQTNARLQNLAERTGRSKSFYATDALKQYLDEHEDFFLAKDALEEFTQSNDEIVLHEEVDWDSLGE</sequence>
<proteinExistence type="inferred from homology"/>
<evidence type="ECO:0000256" key="2">
    <source>
        <dbReference type="ARBA" id="ARBA00007183"/>
    </source>
</evidence>
<name>A9WKP6_RENSM</name>
<dbReference type="InterPro" id="IPR008876">
    <property type="entry name" value="TraY"/>
</dbReference>
<keyword evidence="4" id="KW-0963">Cytoplasm</keyword>
<dbReference type="HOGENOM" id="CLU_155311_6_0_11"/>